<feature type="domain" description="DUF7730" evidence="1">
    <location>
        <begin position="15"/>
        <end position="155"/>
    </location>
</feature>
<dbReference type="InterPro" id="IPR056632">
    <property type="entry name" value="DUF7730"/>
</dbReference>
<gene>
    <name evidence="2" type="ORF">EV356DRAFT_1362</name>
</gene>
<name>A0A6A6HNV7_VIRVR</name>
<sequence>MAPRRKNFRSYHKIQYQSPFFSLPSEIRNLIYKHALVYHKPIDLCPESYTADISTIRADPVLAARREKQEQEYAKTLAIYEANQSCGSVTGRPIAPLNLYRNQDDLKYLRIQKCVALLSTCAQAYNEGRSAYFWSENTFRFTHDWEWLILYRFLLTIGPVARSRLNRIQVMPPFARSRTIWPWPSNESCAKNEPKLRMAYVEKQVTRFVAVLEMMRAEGLWRVAMELVAAEGQDICVDMIDFPWGCEAECQYTFKKMVLVTESGANIHHRAIPTLLQHGIDVRCGKGTIYTSSDTQTEEILDLPLIWDSTEADEFVGVPELFVEHEEQGHARGGRVAKSAGLRKTARVLKGFGGCRFVSRRNFFGEETLEIKHKTRYMRMSALNS</sequence>
<organism evidence="2 3">
    <name type="scientific">Viridothelium virens</name>
    <name type="common">Speckled blister lichen</name>
    <name type="synonym">Trypethelium virens</name>
    <dbReference type="NCBI Taxonomy" id="1048519"/>
    <lineage>
        <taxon>Eukaryota</taxon>
        <taxon>Fungi</taxon>
        <taxon>Dikarya</taxon>
        <taxon>Ascomycota</taxon>
        <taxon>Pezizomycotina</taxon>
        <taxon>Dothideomycetes</taxon>
        <taxon>Dothideomycetes incertae sedis</taxon>
        <taxon>Trypetheliales</taxon>
        <taxon>Trypetheliaceae</taxon>
        <taxon>Viridothelium</taxon>
    </lineage>
</organism>
<dbReference type="EMBL" id="ML991771">
    <property type="protein sequence ID" value="KAF2239824.1"/>
    <property type="molecule type" value="Genomic_DNA"/>
</dbReference>
<keyword evidence="3" id="KW-1185">Reference proteome</keyword>
<dbReference type="InterPro" id="IPR038883">
    <property type="entry name" value="AN11006-like"/>
</dbReference>
<dbReference type="AlphaFoldDB" id="A0A6A6HNV7"/>
<dbReference type="Proteomes" id="UP000800092">
    <property type="component" value="Unassembled WGS sequence"/>
</dbReference>
<evidence type="ECO:0000313" key="2">
    <source>
        <dbReference type="EMBL" id="KAF2239824.1"/>
    </source>
</evidence>
<accession>A0A6A6HNV7</accession>
<dbReference type="Pfam" id="PF24864">
    <property type="entry name" value="DUF7730"/>
    <property type="match status" value="1"/>
</dbReference>
<evidence type="ECO:0000313" key="3">
    <source>
        <dbReference type="Proteomes" id="UP000800092"/>
    </source>
</evidence>
<dbReference type="OrthoDB" id="5272396at2759"/>
<evidence type="ECO:0000259" key="1">
    <source>
        <dbReference type="Pfam" id="PF24864"/>
    </source>
</evidence>
<dbReference type="PANTHER" id="PTHR42085:SF2">
    <property type="entry name" value="F-BOX DOMAIN-CONTAINING PROTEIN"/>
    <property type="match status" value="1"/>
</dbReference>
<dbReference type="PANTHER" id="PTHR42085">
    <property type="entry name" value="F-BOX DOMAIN-CONTAINING PROTEIN"/>
    <property type="match status" value="1"/>
</dbReference>
<protein>
    <recommendedName>
        <fullName evidence="1">DUF7730 domain-containing protein</fullName>
    </recommendedName>
</protein>
<reference evidence="2" key="1">
    <citation type="journal article" date="2020" name="Stud. Mycol.">
        <title>101 Dothideomycetes genomes: a test case for predicting lifestyles and emergence of pathogens.</title>
        <authorList>
            <person name="Haridas S."/>
            <person name="Albert R."/>
            <person name="Binder M."/>
            <person name="Bloem J."/>
            <person name="Labutti K."/>
            <person name="Salamov A."/>
            <person name="Andreopoulos B."/>
            <person name="Baker S."/>
            <person name="Barry K."/>
            <person name="Bills G."/>
            <person name="Bluhm B."/>
            <person name="Cannon C."/>
            <person name="Castanera R."/>
            <person name="Culley D."/>
            <person name="Daum C."/>
            <person name="Ezra D."/>
            <person name="Gonzalez J."/>
            <person name="Henrissat B."/>
            <person name="Kuo A."/>
            <person name="Liang C."/>
            <person name="Lipzen A."/>
            <person name="Lutzoni F."/>
            <person name="Magnuson J."/>
            <person name="Mondo S."/>
            <person name="Nolan M."/>
            <person name="Ohm R."/>
            <person name="Pangilinan J."/>
            <person name="Park H.-J."/>
            <person name="Ramirez L."/>
            <person name="Alfaro M."/>
            <person name="Sun H."/>
            <person name="Tritt A."/>
            <person name="Yoshinaga Y."/>
            <person name="Zwiers L.-H."/>
            <person name="Turgeon B."/>
            <person name="Goodwin S."/>
            <person name="Spatafora J."/>
            <person name="Crous P."/>
            <person name="Grigoriev I."/>
        </authorList>
    </citation>
    <scope>NUCLEOTIDE SEQUENCE</scope>
    <source>
        <strain evidence="2">Tuck. ex Michener</strain>
    </source>
</reference>
<proteinExistence type="predicted"/>